<proteinExistence type="predicted"/>
<reference evidence="1" key="1">
    <citation type="journal article" date="2013" name="Nat. Commun.">
        <title>Whole-genome sequencing of Oryza brachyantha reveals mechanisms underlying Oryza genome evolution.</title>
        <authorList>
            <person name="Chen J."/>
            <person name="Huang Q."/>
            <person name="Gao D."/>
            <person name="Wang J."/>
            <person name="Lang Y."/>
            <person name="Liu T."/>
            <person name="Li B."/>
            <person name="Bai Z."/>
            <person name="Luis Goicoechea J."/>
            <person name="Liang C."/>
            <person name="Chen C."/>
            <person name="Zhang W."/>
            <person name="Sun S."/>
            <person name="Liao Y."/>
            <person name="Zhang X."/>
            <person name="Yang L."/>
            <person name="Song C."/>
            <person name="Wang M."/>
            <person name="Shi J."/>
            <person name="Liu G."/>
            <person name="Liu J."/>
            <person name="Zhou H."/>
            <person name="Zhou W."/>
            <person name="Yu Q."/>
            <person name="An N."/>
            <person name="Chen Y."/>
            <person name="Cai Q."/>
            <person name="Wang B."/>
            <person name="Liu B."/>
            <person name="Min J."/>
            <person name="Huang Y."/>
            <person name="Wu H."/>
            <person name="Li Z."/>
            <person name="Zhang Y."/>
            <person name="Yin Y."/>
            <person name="Song W."/>
            <person name="Jiang J."/>
            <person name="Jackson S.A."/>
            <person name="Wing R.A."/>
            <person name="Wang J."/>
            <person name="Chen M."/>
        </authorList>
    </citation>
    <scope>NUCLEOTIDE SEQUENCE [LARGE SCALE GENOMIC DNA]</scope>
    <source>
        <strain evidence="1">cv. IRGC 101232</strain>
    </source>
</reference>
<reference evidence="1" key="2">
    <citation type="submission" date="2013-04" db="UniProtKB">
        <authorList>
            <consortium name="EnsemblPlants"/>
        </authorList>
    </citation>
    <scope>IDENTIFICATION</scope>
</reference>
<dbReference type="EnsemblPlants" id="OB07G12800.1">
    <property type="protein sequence ID" value="OB07G12800.1"/>
    <property type="gene ID" value="OB07G12800"/>
</dbReference>
<name>J3MIP8_ORYBR</name>
<dbReference type="AlphaFoldDB" id="J3MIP8"/>
<organism evidence="1">
    <name type="scientific">Oryza brachyantha</name>
    <name type="common">malo sina</name>
    <dbReference type="NCBI Taxonomy" id="4533"/>
    <lineage>
        <taxon>Eukaryota</taxon>
        <taxon>Viridiplantae</taxon>
        <taxon>Streptophyta</taxon>
        <taxon>Embryophyta</taxon>
        <taxon>Tracheophyta</taxon>
        <taxon>Spermatophyta</taxon>
        <taxon>Magnoliopsida</taxon>
        <taxon>Liliopsida</taxon>
        <taxon>Poales</taxon>
        <taxon>Poaceae</taxon>
        <taxon>BOP clade</taxon>
        <taxon>Oryzoideae</taxon>
        <taxon>Oryzeae</taxon>
        <taxon>Oryzinae</taxon>
        <taxon>Oryza</taxon>
    </lineage>
</organism>
<accession>J3MIP8</accession>
<protein>
    <submittedName>
        <fullName evidence="1">Uncharacterized protein</fullName>
    </submittedName>
</protein>
<sequence length="58" mass="6932">MRTTITPSHEGFIFFPIHLSHKDFIFGGTNALDFCKVREMHWSLEMFWTIVLEFKNVK</sequence>
<evidence type="ECO:0000313" key="1">
    <source>
        <dbReference type="EnsemblPlants" id="OB07G12800.1"/>
    </source>
</evidence>
<dbReference type="Gramene" id="OB07G12800.1">
    <property type="protein sequence ID" value="OB07G12800.1"/>
    <property type="gene ID" value="OB07G12800"/>
</dbReference>
<evidence type="ECO:0000313" key="2">
    <source>
        <dbReference type="Proteomes" id="UP000006038"/>
    </source>
</evidence>
<dbReference type="HOGENOM" id="CLU_2985177_0_0_1"/>
<keyword evidence="2" id="KW-1185">Reference proteome</keyword>
<dbReference type="Proteomes" id="UP000006038">
    <property type="component" value="Chromosome 7"/>
</dbReference>